<evidence type="ECO:0000256" key="2">
    <source>
        <dbReference type="ARBA" id="ARBA00022676"/>
    </source>
</evidence>
<evidence type="ECO:0000313" key="8">
    <source>
        <dbReference type="WBParaSite" id="Pan_g23291.t1"/>
    </source>
</evidence>
<dbReference type="GO" id="GO:0015020">
    <property type="term" value="F:glucuronosyltransferase activity"/>
    <property type="evidence" value="ECO:0007669"/>
    <property type="project" value="UniProtKB-EC"/>
</dbReference>
<comment type="similarity">
    <text evidence="1 5">Belongs to the UDP-glycosyltransferase family.</text>
</comment>
<proteinExistence type="inferred from homology"/>
<dbReference type="Gene3D" id="3.40.50.2000">
    <property type="entry name" value="Glycogen Phosphorylase B"/>
    <property type="match status" value="1"/>
</dbReference>
<name>A0A7E4VP91_PANRE</name>
<dbReference type="Pfam" id="PF00201">
    <property type="entry name" value="UDPGT"/>
    <property type="match status" value="1"/>
</dbReference>
<dbReference type="GO" id="GO:0016020">
    <property type="term" value="C:membrane"/>
    <property type="evidence" value="ECO:0007669"/>
    <property type="project" value="UniProtKB-SubCell"/>
</dbReference>
<evidence type="ECO:0000256" key="6">
    <source>
        <dbReference type="RuleBase" id="RU362059"/>
    </source>
</evidence>
<dbReference type="PANTHER" id="PTHR48043:SF145">
    <property type="entry name" value="FI06409P-RELATED"/>
    <property type="match status" value="1"/>
</dbReference>
<dbReference type="WBParaSite" id="Pan_g23291.t1">
    <property type="protein sequence ID" value="Pan_g23291.t1"/>
    <property type="gene ID" value="Pan_g23291"/>
</dbReference>
<dbReference type="CDD" id="cd03784">
    <property type="entry name" value="GT1_Gtf-like"/>
    <property type="match status" value="1"/>
</dbReference>
<dbReference type="InterPro" id="IPR035595">
    <property type="entry name" value="UDP_glycos_trans_CS"/>
</dbReference>
<sequence>MSKLFLELASRGHHITVVDTTSKHPPNYGPNVSVVMFSDNKPKSDELLNMIWQKYFMQWQVPTLFTIGDAYFGMMARNYSDKITAVLNQHFDACLIDDIFALDGMYIAEILHRRKGTPYLLYGTTINFDSTPYLRGDARHVLHRPSNTGRLPQTDADVYNPKSFYHRVVNVLGLLEIPWTPFAVNLFSLTNLRRFGLPDFDFRTFYRDASFLFTETFDRLSMPTTEVVDFKGVGPYCPPAHTLSPEWDTFLNDPKSNGTIIVALGSNAKWTHAPEYLKTAFWTALRNFTNYRIVFTYDADPPNDVPPHLKVSKWAPQRALLAHPTTKLFVSHSGLKSVNEALCAGVPLVLMPIFAEQKVNAEFMVAQGRATLINKWTLTAETLQNAIQSQLGPAWPELKAKAVRYAKIYVDRIARPSAISAFYAERVAKTGGRGTTWPKAALKLSFVQVWGIDVIVGVIGFIVILSA</sequence>
<dbReference type="PROSITE" id="PS00375">
    <property type="entry name" value="UDPGT"/>
    <property type="match status" value="1"/>
</dbReference>
<keyword evidence="6" id="KW-0812">Transmembrane</keyword>
<keyword evidence="2 5" id="KW-0328">Glycosyltransferase</keyword>
<dbReference type="AlphaFoldDB" id="A0A7E4VP91"/>
<keyword evidence="6" id="KW-0472">Membrane</keyword>
<evidence type="ECO:0000256" key="5">
    <source>
        <dbReference type="RuleBase" id="RU003718"/>
    </source>
</evidence>
<keyword evidence="7" id="KW-1185">Reference proteome</keyword>
<comment type="catalytic activity">
    <reaction evidence="4 6">
        <text>glucuronate acceptor + UDP-alpha-D-glucuronate = acceptor beta-D-glucuronoside + UDP + H(+)</text>
        <dbReference type="Rhea" id="RHEA:21032"/>
        <dbReference type="ChEBI" id="CHEBI:15378"/>
        <dbReference type="ChEBI" id="CHEBI:58052"/>
        <dbReference type="ChEBI" id="CHEBI:58223"/>
        <dbReference type="ChEBI" id="CHEBI:132367"/>
        <dbReference type="ChEBI" id="CHEBI:132368"/>
        <dbReference type="EC" id="2.4.1.17"/>
    </reaction>
</comment>
<dbReference type="EC" id="2.4.1.17" evidence="6"/>
<accession>A0A7E4VP91</accession>
<protein>
    <recommendedName>
        <fullName evidence="6">UDP-glucuronosyltransferase</fullName>
        <ecNumber evidence="6">2.4.1.17</ecNumber>
    </recommendedName>
</protein>
<reference evidence="7" key="1">
    <citation type="journal article" date="2013" name="Genetics">
        <title>The draft genome and transcriptome of Panagrellus redivivus are shaped by the harsh demands of a free-living lifestyle.</title>
        <authorList>
            <person name="Srinivasan J."/>
            <person name="Dillman A.R."/>
            <person name="Macchietto M.G."/>
            <person name="Heikkinen L."/>
            <person name="Lakso M."/>
            <person name="Fracchia K.M."/>
            <person name="Antoshechkin I."/>
            <person name="Mortazavi A."/>
            <person name="Wong G."/>
            <person name="Sternberg P.W."/>
        </authorList>
    </citation>
    <scope>NUCLEOTIDE SEQUENCE [LARGE SCALE GENOMIC DNA]</scope>
    <source>
        <strain evidence="7">MT8872</strain>
    </source>
</reference>
<evidence type="ECO:0000256" key="3">
    <source>
        <dbReference type="ARBA" id="ARBA00022679"/>
    </source>
</evidence>
<dbReference type="PANTHER" id="PTHR48043">
    <property type="entry name" value="EG:EG0003.4 PROTEIN-RELATED"/>
    <property type="match status" value="1"/>
</dbReference>
<dbReference type="Proteomes" id="UP000492821">
    <property type="component" value="Unassembled WGS sequence"/>
</dbReference>
<comment type="subcellular location">
    <subcellularLocation>
        <location evidence="6">Membrane</location>
        <topology evidence="6">Single-pass membrane protein</topology>
    </subcellularLocation>
</comment>
<reference evidence="8" key="2">
    <citation type="submission" date="2020-10" db="UniProtKB">
        <authorList>
            <consortium name="WormBaseParasite"/>
        </authorList>
    </citation>
    <scope>IDENTIFICATION</scope>
</reference>
<organism evidence="7 8">
    <name type="scientific">Panagrellus redivivus</name>
    <name type="common">Microworm</name>
    <dbReference type="NCBI Taxonomy" id="6233"/>
    <lineage>
        <taxon>Eukaryota</taxon>
        <taxon>Metazoa</taxon>
        <taxon>Ecdysozoa</taxon>
        <taxon>Nematoda</taxon>
        <taxon>Chromadorea</taxon>
        <taxon>Rhabditida</taxon>
        <taxon>Tylenchina</taxon>
        <taxon>Panagrolaimomorpha</taxon>
        <taxon>Panagrolaimoidea</taxon>
        <taxon>Panagrolaimidae</taxon>
        <taxon>Panagrellus</taxon>
    </lineage>
</organism>
<evidence type="ECO:0000256" key="4">
    <source>
        <dbReference type="ARBA" id="ARBA00047475"/>
    </source>
</evidence>
<keyword evidence="6" id="KW-1133">Transmembrane helix</keyword>
<dbReference type="SUPFAM" id="SSF53756">
    <property type="entry name" value="UDP-Glycosyltransferase/glycogen phosphorylase"/>
    <property type="match status" value="1"/>
</dbReference>
<keyword evidence="3 5" id="KW-0808">Transferase</keyword>
<dbReference type="InterPro" id="IPR002213">
    <property type="entry name" value="UDP_glucos_trans"/>
</dbReference>
<dbReference type="InterPro" id="IPR050271">
    <property type="entry name" value="UDP-glycosyltransferase"/>
</dbReference>
<evidence type="ECO:0000313" key="7">
    <source>
        <dbReference type="Proteomes" id="UP000492821"/>
    </source>
</evidence>
<feature type="transmembrane region" description="Helical" evidence="6">
    <location>
        <begin position="446"/>
        <end position="465"/>
    </location>
</feature>
<evidence type="ECO:0000256" key="1">
    <source>
        <dbReference type="ARBA" id="ARBA00009995"/>
    </source>
</evidence>